<dbReference type="RefSeq" id="WP_245860238.1">
    <property type="nucleotide sequence ID" value="NZ_LMVP01000479.1"/>
</dbReference>
<evidence type="ECO:0000313" key="1">
    <source>
        <dbReference type="EMBL" id="PAV11702.1"/>
    </source>
</evidence>
<organism evidence="1 2">
    <name type="scientific">Methanosarcina spelaei</name>
    <dbReference type="NCBI Taxonomy" id="1036679"/>
    <lineage>
        <taxon>Archaea</taxon>
        <taxon>Methanobacteriati</taxon>
        <taxon>Methanobacteriota</taxon>
        <taxon>Stenosarchaea group</taxon>
        <taxon>Methanomicrobia</taxon>
        <taxon>Methanosarcinales</taxon>
        <taxon>Methanosarcinaceae</taxon>
        <taxon>Methanosarcina</taxon>
    </lineage>
</organism>
<gene>
    <name evidence="1" type="ORF">ASJ81_09455</name>
</gene>
<dbReference type="Proteomes" id="UP000218164">
    <property type="component" value="Unassembled WGS sequence"/>
</dbReference>
<name>A0A2A2HQR2_9EURY</name>
<keyword evidence="2" id="KW-1185">Reference proteome</keyword>
<protein>
    <submittedName>
        <fullName evidence="1">Uncharacterized protein</fullName>
    </submittedName>
</protein>
<comment type="caution">
    <text evidence="1">The sequence shown here is derived from an EMBL/GenBank/DDBJ whole genome shotgun (WGS) entry which is preliminary data.</text>
</comment>
<evidence type="ECO:0000313" key="2">
    <source>
        <dbReference type="Proteomes" id="UP000218164"/>
    </source>
</evidence>
<accession>A0A2A2HQR2</accession>
<proteinExistence type="predicted"/>
<sequence>MFRKNSLGIGDDALWDITVFFKQLQALGISLKFYRRGPENIGGFNSKPIRIDFFKGIFGTDFCKNLLYADIRVLLA</sequence>
<dbReference type="AlphaFoldDB" id="A0A2A2HQR2"/>
<dbReference type="EMBL" id="LMVP01000479">
    <property type="protein sequence ID" value="PAV11702.1"/>
    <property type="molecule type" value="Genomic_DNA"/>
</dbReference>
<reference evidence="1 2" key="1">
    <citation type="journal article" date="2017" name="BMC Genomics">
        <title>Genomic analysis of methanogenic archaea reveals a shift towards energy conservation.</title>
        <authorList>
            <person name="Gilmore S.P."/>
            <person name="Henske J.K."/>
            <person name="Sexton J.A."/>
            <person name="Solomon K.V."/>
            <person name="Seppala S."/>
            <person name="Yoo J.I."/>
            <person name="Huyett L.M."/>
            <person name="Pressman A."/>
            <person name="Cogan J.Z."/>
            <person name="Kivenson V."/>
            <person name="Peng X."/>
            <person name="Tan Y."/>
            <person name="Valentine D.L."/>
            <person name="O'Malley M.A."/>
        </authorList>
    </citation>
    <scope>NUCLEOTIDE SEQUENCE [LARGE SCALE GENOMIC DNA]</scope>
    <source>
        <strain evidence="1 2">MC-15</strain>
    </source>
</reference>